<evidence type="ECO:0000313" key="2">
    <source>
        <dbReference type="EMBL" id="SFN88149.1"/>
    </source>
</evidence>
<organism evidence="2 3">
    <name type="scientific">Pseudonocardia ammonioxydans</name>
    <dbReference type="NCBI Taxonomy" id="260086"/>
    <lineage>
        <taxon>Bacteria</taxon>
        <taxon>Bacillati</taxon>
        <taxon>Actinomycetota</taxon>
        <taxon>Actinomycetes</taxon>
        <taxon>Pseudonocardiales</taxon>
        <taxon>Pseudonocardiaceae</taxon>
        <taxon>Pseudonocardia</taxon>
    </lineage>
</organism>
<keyword evidence="1" id="KW-0472">Membrane</keyword>
<dbReference type="Proteomes" id="UP000199614">
    <property type="component" value="Unassembled WGS sequence"/>
</dbReference>
<dbReference type="RefSeq" id="WP_143105462.1">
    <property type="nucleotide sequence ID" value="NZ_FOUY01000023.1"/>
</dbReference>
<name>A0A1I5CMC5_PSUAM</name>
<reference evidence="2 3" key="1">
    <citation type="submission" date="2016-10" db="EMBL/GenBank/DDBJ databases">
        <authorList>
            <person name="de Groot N.N."/>
        </authorList>
    </citation>
    <scope>NUCLEOTIDE SEQUENCE [LARGE SCALE GENOMIC DNA]</scope>
    <source>
        <strain evidence="2 3">CGMCC 4.1877</strain>
    </source>
</reference>
<keyword evidence="3" id="KW-1185">Reference proteome</keyword>
<feature type="transmembrane region" description="Helical" evidence="1">
    <location>
        <begin position="50"/>
        <end position="69"/>
    </location>
</feature>
<protein>
    <submittedName>
        <fullName evidence="2">Uncharacterized protein</fullName>
    </submittedName>
</protein>
<accession>A0A1I5CMC5</accession>
<evidence type="ECO:0000256" key="1">
    <source>
        <dbReference type="SAM" id="Phobius"/>
    </source>
</evidence>
<dbReference type="AlphaFoldDB" id="A0A1I5CMC5"/>
<dbReference type="EMBL" id="FOUY01000023">
    <property type="protein sequence ID" value="SFN88149.1"/>
    <property type="molecule type" value="Genomic_DNA"/>
</dbReference>
<keyword evidence="1" id="KW-1133">Transmembrane helix</keyword>
<keyword evidence="1" id="KW-0812">Transmembrane</keyword>
<evidence type="ECO:0000313" key="3">
    <source>
        <dbReference type="Proteomes" id="UP000199614"/>
    </source>
</evidence>
<gene>
    <name evidence="2" type="ORF">SAMN05216207_102378</name>
</gene>
<sequence>MGLVRSFALACTGVAVAVLLLFGIAFVTGFSMTVPGTVAAVSTVTGPPSAEVTVGPGVVPLVLVLTALIEVPGRLRARRTLGVAGRAS</sequence>
<proteinExistence type="predicted"/>